<sequence length="108" mass="12244">SEVGSNLLSLKAGNIAEDAFLDVTSAARKRINDIYMSISGMSLAPFECKELDESLQCFVAFMDNIVIHYSDKGRETWTAPVRLEMSLQQRSYALEYLVALEYELKKVR</sequence>
<protein>
    <submittedName>
        <fullName evidence="1">Uncharacterized protein</fullName>
    </submittedName>
</protein>
<name>X1EF66_9ZZZZ</name>
<comment type="caution">
    <text evidence="1">The sequence shown here is derived from an EMBL/GenBank/DDBJ whole genome shotgun (WGS) entry which is preliminary data.</text>
</comment>
<proteinExistence type="predicted"/>
<reference evidence="1" key="1">
    <citation type="journal article" date="2014" name="Front. Microbiol.">
        <title>High frequency of phylogenetically diverse reductive dehalogenase-homologous genes in deep subseafloor sedimentary metagenomes.</title>
        <authorList>
            <person name="Kawai M."/>
            <person name="Futagami T."/>
            <person name="Toyoda A."/>
            <person name="Takaki Y."/>
            <person name="Nishi S."/>
            <person name="Hori S."/>
            <person name="Arai W."/>
            <person name="Tsubouchi T."/>
            <person name="Morono Y."/>
            <person name="Uchiyama I."/>
            <person name="Ito T."/>
            <person name="Fujiyama A."/>
            <person name="Inagaki F."/>
            <person name="Takami H."/>
        </authorList>
    </citation>
    <scope>NUCLEOTIDE SEQUENCE</scope>
    <source>
        <strain evidence="1">Expedition CK06-06</strain>
    </source>
</reference>
<accession>X1EF66</accession>
<dbReference type="AlphaFoldDB" id="X1EF66"/>
<organism evidence="1">
    <name type="scientific">marine sediment metagenome</name>
    <dbReference type="NCBI Taxonomy" id="412755"/>
    <lineage>
        <taxon>unclassified sequences</taxon>
        <taxon>metagenomes</taxon>
        <taxon>ecological metagenomes</taxon>
    </lineage>
</organism>
<feature type="non-terminal residue" evidence="1">
    <location>
        <position position="1"/>
    </location>
</feature>
<evidence type="ECO:0000313" key="1">
    <source>
        <dbReference type="EMBL" id="GAH31931.1"/>
    </source>
</evidence>
<dbReference type="EMBL" id="BARU01014275">
    <property type="protein sequence ID" value="GAH31931.1"/>
    <property type="molecule type" value="Genomic_DNA"/>
</dbReference>
<gene>
    <name evidence="1" type="ORF">S03H2_25291</name>
</gene>